<dbReference type="HOGENOM" id="CLU_1347562_0_0_5"/>
<dbReference type="EMBL" id="CP000471">
    <property type="protein sequence ID" value="ABK44430.1"/>
    <property type="molecule type" value="Genomic_DNA"/>
</dbReference>
<dbReference type="RefSeq" id="WP_011713574.1">
    <property type="nucleotide sequence ID" value="NC_008576.1"/>
</dbReference>
<dbReference type="Proteomes" id="UP000002586">
    <property type="component" value="Chromosome"/>
</dbReference>
<proteinExistence type="predicted"/>
<name>A0L8Y7_MAGMM</name>
<reference evidence="3" key="1">
    <citation type="journal article" date="2009" name="Appl. Environ. Microbiol.">
        <title>Complete genome sequence of the chemolithoautotrophic marine magnetotactic coccus strain MC-1.</title>
        <authorList>
            <person name="Schubbe S."/>
            <person name="Williams T.J."/>
            <person name="Xie G."/>
            <person name="Kiss H.E."/>
            <person name="Brettin T.S."/>
            <person name="Martinez D."/>
            <person name="Ross C.A."/>
            <person name="Schuler D."/>
            <person name="Cox B.L."/>
            <person name="Nealson K.H."/>
            <person name="Bazylinski D.A."/>
        </authorList>
    </citation>
    <scope>NUCLEOTIDE SEQUENCE [LARGE SCALE GENOMIC DNA]</scope>
    <source>
        <strain evidence="3">ATCC BAA-1437 / JCM 17883 / MC-1</strain>
    </source>
</reference>
<evidence type="ECO:0000256" key="1">
    <source>
        <dbReference type="SAM" id="Phobius"/>
    </source>
</evidence>
<keyword evidence="1" id="KW-0812">Transmembrane</keyword>
<evidence type="ECO:0000313" key="3">
    <source>
        <dbReference type="Proteomes" id="UP000002586"/>
    </source>
</evidence>
<dbReference type="KEGG" id="mgm:Mmc1_1922"/>
<evidence type="ECO:0008006" key="4">
    <source>
        <dbReference type="Google" id="ProtNLM"/>
    </source>
</evidence>
<dbReference type="AlphaFoldDB" id="A0L8Y7"/>
<reference evidence="2 3" key="2">
    <citation type="journal article" date="2012" name="Int. J. Syst. Evol. Microbiol.">
        <title>Magnetococcus marinus gen. nov., sp. nov., a marine, magnetotactic bacterium that represents a novel lineage (Magnetococcaceae fam. nov.; Magnetococcales ord. nov.) at the base of the Alphaproteobacteria.</title>
        <authorList>
            <person name="Bazylinski D.A."/>
            <person name="Williams T.J."/>
            <person name="Lefevre C.T."/>
            <person name="Berg R.J."/>
            <person name="Zhang C.L."/>
            <person name="Bowser S.S."/>
            <person name="Dean A.J."/>
            <person name="Beveridge T.J."/>
        </authorList>
    </citation>
    <scope>NUCLEOTIDE SEQUENCE [LARGE SCALE GENOMIC DNA]</scope>
    <source>
        <strain evidence="3">ATCC BAA-1437 / JCM 17883 / MC-1</strain>
    </source>
</reference>
<organism evidence="2 3">
    <name type="scientific">Magnetococcus marinus (strain ATCC BAA-1437 / JCM 17883 / MC-1)</name>
    <dbReference type="NCBI Taxonomy" id="156889"/>
    <lineage>
        <taxon>Bacteria</taxon>
        <taxon>Pseudomonadati</taxon>
        <taxon>Pseudomonadota</taxon>
        <taxon>Magnetococcia</taxon>
        <taxon>Magnetococcales</taxon>
        <taxon>Magnetococcaceae</taxon>
        <taxon>Magnetococcus</taxon>
    </lineage>
</organism>
<evidence type="ECO:0000313" key="2">
    <source>
        <dbReference type="EMBL" id="ABK44430.1"/>
    </source>
</evidence>
<accession>A0L8Y7</accession>
<keyword evidence="3" id="KW-1185">Reference proteome</keyword>
<protein>
    <recommendedName>
        <fullName evidence="4">Transmembrane protein</fullName>
    </recommendedName>
</protein>
<gene>
    <name evidence="2" type="ordered locus">Mmc1_1922</name>
</gene>
<feature type="transmembrane region" description="Helical" evidence="1">
    <location>
        <begin position="91"/>
        <end position="111"/>
    </location>
</feature>
<keyword evidence="1" id="KW-1133">Transmembrane helix</keyword>
<keyword evidence="1" id="KW-0472">Membrane</keyword>
<sequence>MTRNHAYFKHPAGVRGAHLRGCCNRLAPTLERKSALGRQHVVPRNGSKFRRFERHCDSLQREMKRSLENAEARQLRRCSMTTRAEQSQYDCWMLLLLQGVVMFIGGLYFLLRCCTSKVQAFLAVSSYQGGYGDDGLLEEMALCGGDGEQLLPLLEVEAWSAPQQMTRAKVDAQAWEESNLSEDELTDQAAQLKAAWTVRGQSC</sequence>